<evidence type="ECO:0000259" key="1">
    <source>
        <dbReference type="Pfam" id="PF06054"/>
    </source>
</evidence>
<dbReference type="EMBL" id="BSUZ01000001">
    <property type="protein sequence ID" value="GMA87432.1"/>
    <property type="molecule type" value="Genomic_DNA"/>
</dbReference>
<gene>
    <name evidence="2" type="ORF">GCM10025868_26820</name>
</gene>
<comment type="caution">
    <text evidence="2">The sequence shown here is derived from an EMBL/GenBank/DDBJ whole genome shotgun (WGS) entry which is preliminary data.</text>
</comment>
<dbReference type="Pfam" id="PF06054">
    <property type="entry name" value="CoiA_nuc"/>
    <property type="match status" value="1"/>
</dbReference>
<organism evidence="2 3">
    <name type="scientific">Angustibacter aerolatus</name>
    <dbReference type="NCBI Taxonomy" id="1162965"/>
    <lineage>
        <taxon>Bacteria</taxon>
        <taxon>Bacillati</taxon>
        <taxon>Actinomycetota</taxon>
        <taxon>Actinomycetes</taxon>
        <taxon>Kineosporiales</taxon>
        <taxon>Kineosporiaceae</taxon>
    </lineage>
</organism>
<proteinExistence type="predicted"/>
<name>A0ABQ6JGR0_9ACTN</name>
<dbReference type="Proteomes" id="UP001157017">
    <property type="component" value="Unassembled WGS sequence"/>
</dbReference>
<dbReference type="InterPro" id="IPR010330">
    <property type="entry name" value="CoiA_nuc"/>
</dbReference>
<evidence type="ECO:0000313" key="3">
    <source>
        <dbReference type="Proteomes" id="UP001157017"/>
    </source>
</evidence>
<keyword evidence="3" id="KW-1185">Reference proteome</keyword>
<accession>A0ABQ6JGR0</accession>
<evidence type="ECO:0000313" key="2">
    <source>
        <dbReference type="EMBL" id="GMA87432.1"/>
    </source>
</evidence>
<sequence>MLVCARCAEASPKRYLYLQERRGQRILCGYTREQVEAAGLGESDEHHALKDKISALAARHGLVAVQESADDARTRRTDVLVRGGDVEVGWEVQLSPIAPDQARRRIGHAVRDKARAVVADDRRH</sequence>
<feature type="domain" description="Competence protein CoiA nuclease-like" evidence="1">
    <location>
        <begin position="42"/>
        <end position="106"/>
    </location>
</feature>
<protein>
    <recommendedName>
        <fullName evidence="1">Competence protein CoiA nuclease-like domain-containing protein</fullName>
    </recommendedName>
</protein>
<reference evidence="3" key="1">
    <citation type="journal article" date="2019" name="Int. J. Syst. Evol. Microbiol.">
        <title>The Global Catalogue of Microorganisms (GCM) 10K type strain sequencing project: providing services to taxonomists for standard genome sequencing and annotation.</title>
        <authorList>
            <consortium name="The Broad Institute Genomics Platform"/>
            <consortium name="The Broad Institute Genome Sequencing Center for Infectious Disease"/>
            <person name="Wu L."/>
            <person name="Ma J."/>
        </authorList>
    </citation>
    <scope>NUCLEOTIDE SEQUENCE [LARGE SCALE GENOMIC DNA]</scope>
    <source>
        <strain evidence="3">NBRC 108730</strain>
    </source>
</reference>